<dbReference type="EMBL" id="KI912116">
    <property type="protein sequence ID" value="ETS76936.1"/>
    <property type="molecule type" value="Genomic_DNA"/>
</dbReference>
<evidence type="ECO:0000313" key="2">
    <source>
        <dbReference type="EMBL" id="ETS76936.1"/>
    </source>
</evidence>
<dbReference type="RefSeq" id="XP_007837582.1">
    <property type="nucleotide sequence ID" value="XM_007839391.1"/>
</dbReference>
<organism evidence="2 3">
    <name type="scientific">Pestalotiopsis fici (strain W106-1 / CGMCC3.15140)</name>
    <dbReference type="NCBI Taxonomy" id="1229662"/>
    <lineage>
        <taxon>Eukaryota</taxon>
        <taxon>Fungi</taxon>
        <taxon>Dikarya</taxon>
        <taxon>Ascomycota</taxon>
        <taxon>Pezizomycotina</taxon>
        <taxon>Sordariomycetes</taxon>
        <taxon>Xylariomycetidae</taxon>
        <taxon>Amphisphaeriales</taxon>
        <taxon>Sporocadaceae</taxon>
        <taxon>Pestalotiopsis</taxon>
    </lineage>
</organism>
<dbReference type="PROSITE" id="PS00018">
    <property type="entry name" value="EF_HAND_1"/>
    <property type="match status" value="1"/>
</dbReference>
<dbReference type="OMA" id="MWVIISA"/>
<dbReference type="HOGENOM" id="CLU_752583_0_0_1"/>
<protein>
    <submittedName>
        <fullName evidence="2">Uncharacterized protein</fullName>
    </submittedName>
</protein>
<name>W3WVR0_PESFW</name>
<dbReference type="InterPro" id="IPR018247">
    <property type="entry name" value="EF_Hand_1_Ca_BS"/>
</dbReference>
<dbReference type="AlphaFoldDB" id="W3WVR0"/>
<feature type="region of interest" description="Disordered" evidence="1">
    <location>
        <begin position="1"/>
        <end position="43"/>
    </location>
</feature>
<dbReference type="InParanoid" id="W3WVR0"/>
<accession>W3WVR0</accession>
<dbReference type="GeneID" id="19275823"/>
<gene>
    <name evidence="2" type="ORF">PFICI_10810</name>
</gene>
<evidence type="ECO:0000256" key="1">
    <source>
        <dbReference type="SAM" id="MobiDB-lite"/>
    </source>
</evidence>
<reference evidence="3" key="1">
    <citation type="journal article" date="2015" name="BMC Genomics">
        <title>Genomic and transcriptomic analysis of the endophytic fungus Pestalotiopsis fici reveals its lifestyle and high potential for synthesis of natural products.</title>
        <authorList>
            <person name="Wang X."/>
            <person name="Zhang X."/>
            <person name="Liu L."/>
            <person name="Xiang M."/>
            <person name="Wang W."/>
            <person name="Sun X."/>
            <person name="Che Y."/>
            <person name="Guo L."/>
            <person name="Liu G."/>
            <person name="Guo L."/>
            <person name="Wang C."/>
            <person name="Yin W.B."/>
            <person name="Stadler M."/>
            <person name="Zhang X."/>
            <person name="Liu X."/>
        </authorList>
    </citation>
    <scope>NUCLEOTIDE SEQUENCE [LARGE SCALE GENOMIC DNA]</scope>
    <source>
        <strain evidence="3">W106-1 / CGMCC3.15140</strain>
    </source>
</reference>
<keyword evidence="3" id="KW-1185">Reference proteome</keyword>
<proteinExistence type="predicted"/>
<dbReference type="KEGG" id="pfy:PFICI_10810"/>
<evidence type="ECO:0000313" key="3">
    <source>
        <dbReference type="Proteomes" id="UP000030651"/>
    </source>
</evidence>
<dbReference type="OrthoDB" id="10037289at2759"/>
<sequence>MPPKRKSDAQAETAKGKKNKRQAVESEPESAGEESSNASGEDVTKRNPYEYYCINRHFFDVENENEDKDEDDQLDEEELEEHYDEMLKDSNVALKPVAEFPDHKWIVLWETWTLICEYRRLATYTNPDMFGMHIYNDFNGYGIQELVENLLTSLDTEFKKKDKDEQSWKKMWATSAGMAHWLVVEQLAPWMMLEDGERLTQTIGLIGRSFLTTLSELDRVQQLGNDTFIKDLGLVMSIYLSWADGLDDCGVEEDNLDWRKEIVAYAKQANIDLVAAGCYGIKSKLEALEDEHGTIEPLARSKKADRWDWKKTFTAYAKSHGSRGKIGGDKFNILKFSRKQRAMHAFDKKDPLAQFPEKDLREGNIMLA</sequence>
<dbReference type="eggNOG" id="ENOG502SPXG">
    <property type="taxonomic scope" value="Eukaryota"/>
</dbReference>
<dbReference type="Proteomes" id="UP000030651">
    <property type="component" value="Unassembled WGS sequence"/>
</dbReference>